<gene>
    <name evidence="1" type="ORF">NE579_00640</name>
</gene>
<organism evidence="1 2">
    <name type="scientific">Intestinimonas massiliensis</name>
    <name type="common">ex Afouda et al. 2020</name>
    <dbReference type="NCBI Taxonomy" id="1673721"/>
    <lineage>
        <taxon>Bacteria</taxon>
        <taxon>Bacillati</taxon>
        <taxon>Bacillota</taxon>
        <taxon>Clostridia</taxon>
        <taxon>Eubacteriales</taxon>
        <taxon>Intestinimonas</taxon>
    </lineage>
</organism>
<evidence type="ECO:0000313" key="1">
    <source>
        <dbReference type="EMBL" id="MCQ4768973.1"/>
    </source>
</evidence>
<dbReference type="EMBL" id="JANFYS010000001">
    <property type="protein sequence ID" value="MCQ4768973.1"/>
    <property type="molecule type" value="Genomic_DNA"/>
</dbReference>
<reference evidence="1" key="1">
    <citation type="submission" date="2022-06" db="EMBL/GenBank/DDBJ databases">
        <title>Isolation of gut microbiota from human fecal samples.</title>
        <authorList>
            <person name="Pamer E.G."/>
            <person name="Barat B."/>
            <person name="Waligurski E."/>
            <person name="Medina S."/>
            <person name="Paddock L."/>
            <person name="Mostad J."/>
        </authorList>
    </citation>
    <scope>NUCLEOTIDE SEQUENCE</scope>
    <source>
        <strain evidence="1">DFI.9.91</strain>
    </source>
</reference>
<evidence type="ECO:0008006" key="3">
    <source>
        <dbReference type="Google" id="ProtNLM"/>
    </source>
</evidence>
<name>A0AAW5JMT9_9FIRM</name>
<dbReference type="Proteomes" id="UP001204562">
    <property type="component" value="Unassembled WGS sequence"/>
</dbReference>
<accession>A0AAW5JMT9</accession>
<dbReference type="AlphaFoldDB" id="A0AAW5JMT9"/>
<protein>
    <recommendedName>
        <fullName evidence="3">DUF4139 domain-containing protein</fullName>
    </recommendedName>
</protein>
<comment type="caution">
    <text evidence="1">The sequence shown here is derived from an EMBL/GenBank/DDBJ whole genome shotgun (WGS) entry which is preliminary data.</text>
</comment>
<sequence length="154" mass="16517">MDFCDICLDPPRPLEGRITGAVRLDAVEGNRRLLAELPLREPVRLHFVEVAVRERLWEAAERTVRVVTVYNRSSLPLTGVEVACGGAVPGSVRMNGLPEPEADPAAGVVLPGLGAGCAAALTWEVEDGGEREPVRVRYQYLFAGETLTGEAAPA</sequence>
<dbReference type="RefSeq" id="WP_256302889.1">
    <property type="nucleotide sequence ID" value="NZ_JANFYS010000001.1"/>
</dbReference>
<proteinExistence type="predicted"/>
<evidence type="ECO:0000313" key="2">
    <source>
        <dbReference type="Proteomes" id="UP001204562"/>
    </source>
</evidence>